<comment type="caution">
    <text evidence="10">The sequence shown here is derived from an EMBL/GenBank/DDBJ whole genome shotgun (WGS) entry which is preliminary data.</text>
</comment>
<feature type="binding site" evidence="8">
    <location>
        <begin position="24"/>
        <end position="29"/>
    </location>
    <ligand>
        <name>ATP</name>
        <dbReference type="ChEBI" id="CHEBI:30616"/>
    </ligand>
</feature>
<keyword evidence="3 8" id="KW-0436">Ligase</keyword>
<dbReference type="EMBL" id="JAFKCW010000004">
    <property type="protein sequence ID" value="MBN7803003.1"/>
    <property type="molecule type" value="Genomic_DNA"/>
</dbReference>
<dbReference type="NCBIfam" id="TIGR02433">
    <property type="entry name" value="lysidine_TilS_C"/>
    <property type="match status" value="1"/>
</dbReference>
<comment type="domain">
    <text evidence="8">The N-terminal region contains the highly conserved SGGXDS motif, predicted to be a P-loop motif involved in ATP binding.</text>
</comment>
<protein>
    <recommendedName>
        <fullName evidence="8">tRNA(Ile)-lysidine synthase</fullName>
        <ecNumber evidence="8">6.3.4.19</ecNumber>
    </recommendedName>
    <alternativeName>
        <fullName evidence="8">tRNA(Ile)-2-lysyl-cytidine synthase</fullName>
    </alternativeName>
    <alternativeName>
        <fullName evidence="8">tRNA(Ile)-lysidine synthetase</fullName>
    </alternativeName>
</protein>
<evidence type="ECO:0000256" key="3">
    <source>
        <dbReference type="ARBA" id="ARBA00022598"/>
    </source>
</evidence>
<feature type="domain" description="Lysidine-tRNA(Ile) synthetase C-terminal" evidence="9">
    <location>
        <begin position="362"/>
        <end position="434"/>
    </location>
</feature>
<evidence type="ECO:0000313" key="11">
    <source>
        <dbReference type="Proteomes" id="UP000664698"/>
    </source>
</evidence>
<dbReference type="SUPFAM" id="SSF52402">
    <property type="entry name" value="Adenine nucleotide alpha hydrolases-like"/>
    <property type="match status" value="1"/>
</dbReference>
<keyword evidence="2 8" id="KW-0963">Cytoplasm</keyword>
<evidence type="ECO:0000256" key="6">
    <source>
        <dbReference type="ARBA" id="ARBA00022840"/>
    </source>
</evidence>
<keyword evidence="4 8" id="KW-0819">tRNA processing</keyword>
<name>A0ABS3BV59_9BACT</name>
<evidence type="ECO:0000256" key="8">
    <source>
        <dbReference type="HAMAP-Rule" id="MF_01161"/>
    </source>
</evidence>
<dbReference type="Gene3D" id="3.40.50.620">
    <property type="entry name" value="HUPs"/>
    <property type="match status" value="1"/>
</dbReference>
<evidence type="ECO:0000256" key="5">
    <source>
        <dbReference type="ARBA" id="ARBA00022741"/>
    </source>
</evidence>
<sequence>MLDVFQSHTQNLFDPNSTYLLACSGGMDSMCLANLLLKAGVLFEIAHVNFQLRGAESEGDREFVQNWSESNQIPFHLNLARTEALANDKGISIQMAAREIRYQFFEEVRSERNLAGILLAHHQDDQIETIFLNLLRGTGIEGIYGMAEQKGWLIRPLLGFSRAEIEAFMIENRLEWREDHTNSKDEYKRNNLRINGLPVIYGLEPDARKNLLTSFNRLKETGRAFQGLFELWKEEAIRQEDSFQALPYTAIRGQAGISTLLYFWLRPFGFNSDQAQAIADALHQPKSGIVFKSRGHLLYFDRSELILAEEPHPFVPISLEIGDSGFKLPEAGYTISCLPYPTELDRNPSHAQLDASRLNFPLEVRTWQEGDRFVPLGMNAAKKVSDFLIDIKMPLAKKQSVKVLVSGGEIAWVIGLRIADWVKCTPATQRILYFKKC</sequence>
<dbReference type="NCBIfam" id="TIGR02432">
    <property type="entry name" value="lysidine_TilS_N"/>
    <property type="match status" value="1"/>
</dbReference>
<comment type="function">
    <text evidence="8">Ligates lysine onto the cytidine present at position 34 of the AUA codon-specific tRNA(Ile) that contains the anticodon CAU, in an ATP-dependent manner. Cytidine is converted to lysidine, thus changing the amino acid specificity of the tRNA from methionine to isoleucine.</text>
</comment>
<accession>A0ABS3BV59</accession>
<evidence type="ECO:0000256" key="7">
    <source>
        <dbReference type="ARBA" id="ARBA00048539"/>
    </source>
</evidence>
<dbReference type="PANTHER" id="PTHR43033">
    <property type="entry name" value="TRNA(ILE)-LYSIDINE SYNTHASE-RELATED"/>
    <property type="match status" value="1"/>
</dbReference>
<dbReference type="CDD" id="cd01992">
    <property type="entry name" value="TilS_N"/>
    <property type="match status" value="1"/>
</dbReference>
<dbReference type="SMART" id="SM00977">
    <property type="entry name" value="TilS_C"/>
    <property type="match status" value="1"/>
</dbReference>
<evidence type="ECO:0000256" key="4">
    <source>
        <dbReference type="ARBA" id="ARBA00022694"/>
    </source>
</evidence>
<dbReference type="GO" id="GO:0032267">
    <property type="term" value="F:tRNA(Ile)-lysidine synthase activity"/>
    <property type="evidence" value="ECO:0007669"/>
    <property type="project" value="UniProtKB-EC"/>
</dbReference>
<organism evidence="10 11">
    <name type="scientific">Algoriphagus aestuariicola</name>
    <dbReference type="NCBI Taxonomy" id="1852016"/>
    <lineage>
        <taxon>Bacteria</taxon>
        <taxon>Pseudomonadati</taxon>
        <taxon>Bacteroidota</taxon>
        <taxon>Cytophagia</taxon>
        <taxon>Cytophagales</taxon>
        <taxon>Cyclobacteriaceae</taxon>
        <taxon>Algoriphagus</taxon>
    </lineage>
</organism>
<dbReference type="InterPro" id="IPR012795">
    <property type="entry name" value="tRNA_Ile_lys_synt_N"/>
</dbReference>
<comment type="catalytic activity">
    <reaction evidence="7 8">
        <text>cytidine(34) in tRNA(Ile2) + L-lysine + ATP = lysidine(34) in tRNA(Ile2) + AMP + diphosphate + H(+)</text>
        <dbReference type="Rhea" id="RHEA:43744"/>
        <dbReference type="Rhea" id="RHEA-COMP:10625"/>
        <dbReference type="Rhea" id="RHEA-COMP:10670"/>
        <dbReference type="ChEBI" id="CHEBI:15378"/>
        <dbReference type="ChEBI" id="CHEBI:30616"/>
        <dbReference type="ChEBI" id="CHEBI:32551"/>
        <dbReference type="ChEBI" id="CHEBI:33019"/>
        <dbReference type="ChEBI" id="CHEBI:82748"/>
        <dbReference type="ChEBI" id="CHEBI:83665"/>
        <dbReference type="ChEBI" id="CHEBI:456215"/>
        <dbReference type="EC" id="6.3.4.19"/>
    </reaction>
</comment>
<dbReference type="HAMAP" id="MF_01161">
    <property type="entry name" value="tRNA_Ile_lys_synt"/>
    <property type="match status" value="1"/>
</dbReference>
<keyword evidence="6 8" id="KW-0067">ATP-binding</keyword>
<proteinExistence type="inferred from homology"/>
<evidence type="ECO:0000256" key="1">
    <source>
        <dbReference type="ARBA" id="ARBA00004496"/>
    </source>
</evidence>
<dbReference type="Pfam" id="PF01171">
    <property type="entry name" value="ATP_bind_3"/>
    <property type="match status" value="1"/>
</dbReference>
<dbReference type="InterPro" id="IPR012796">
    <property type="entry name" value="Lysidine-tRNA-synth_C"/>
</dbReference>
<dbReference type="EC" id="6.3.4.19" evidence="8"/>
<dbReference type="Pfam" id="PF11734">
    <property type="entry name" value="TilS_C"/>
    <property type="match status" value="1"/>
</dbReference>
<keyword evidence="11" id="KW-1185">Reference proteome</keyword>
<dbReference type="RefSeq" id="WP_206570995.1">
    <property type="nucleotide sequence ID" value="NZ_JAFKCW010000004.1"/>
</dbReference>
<dbReference type="Proteomes" id="UP000664698">
    <property type="component" value="Unassembled WGS sequence"/>
</dbReference>
<comment type="subcellular location">
    <subcellularLocation>
        <location evidence="1 8">Cytoplasm</location>
    </subcellularLocation>
</comment>
<dbReference type="InterPro" id="IPR014729">
    <property type="entry name" value="Rossmann-like_a/b/a_fold"/>
</dbReference>
<dbReference type="PANTHER" id="PTHR43033:SF1">
    <property type="entry name" value="TRNA(ILE)-LYSIDINE SYNTHASE-RELATED"/>
    <property type="match status" value="1"/>
</dbReference>
<gene>
    <name evidence="8 10" type="primary">tilS</name>
    <name evidence="10" type="ORF">J0A67_19165</name>
</gene>
<dbReference type="InterPro" id="IPR011063">
    <property type="entry name" value="TilS/TtcA_N"/>
</dbReference>
<evidence type="ECO:0000256" key="2">
    <source>
        <dbReference type="ARBA" id="ARBA00022490"/>
    </source>
</evidence>
<keyword evidence="5 8" id="KW-0547">Nucleotide-binding</keyword>
<evidence type="ECO:0000259" key="9">
    <source>
        <dbReference type="SMART" id="SM00977"/>
    </source>
</evidence>
<dbReference type="SUPFAM" id="SSF56037">
    <property type="entry name" value="PheT/TilS domain"/>
    <property type="match status" value="1"/>
</dbReference>
<comment type="similarity">
    <text evidence="8">Belongs to the tRNA(Ile)-lysidine synthase family.</text>
</comment>
<evidence type="ECO:0000313" key="10">
    <source>
        <dbReference type="EMBL" id="MBN7803003.1"/>
    </source>
</evidence>
<reference evidence="10 11" key="1">
    <citation type="submission" date="2021-03" db="EMBL/GenBank/DDBJ databases">
        <title>novel species isolated from a fishpond in China.</title>
        <authorList>
            <person name="Lu H."/>
            <person name="Cai Z."/>
        </authorList>
    </citation>
    <scope>NUCLEOTIDE SEQUENCE [LARGE SCALE GENOMIC DNA]</scope>
    <source>
        <strain evidence="10 11">JCM 31546</strain>
    </source>
</reference>
<dbReference type="InterPro" id="IPR012094">
    <property type="entry name" value="tRNA_Ile_lys_synt"/>
</dbReference>